<dbReference type="PROSITE" id="PS00198">
    <property type="entry name" value="4FE4S_FER_1"/>
    <property type="match status" value="2"/>
</dbReference>
<dbReference type="EMBL" id="QROF01000013">
    <property type="protein sequence ID" value="RHL02381.1"/>
    <property type="molecule type" value="Genomic_DNA"/>
</dbReference>
<organism evidence="5 6">
    <name type="scientific">Agathobacter rectalis</name>
    <dbReference type="NCBI Taxonomy" id="39491"/>
    <lineage>
        <taxon>Bacteria</taxon>
        <taxon>Bacillati</taxon>
        <taxon>Bacillota</taxon>
        <taxon>Clostridia</taxon>
        <taxon>Lachnospirales</taxon>
        <taxon>Lachnospiraceae</taxon>
        <taxon>Agathobacter</taxon>
    </lineage>
</organism>
<comment type="caution">
    <text evidence="5">The sequence shown here is derived from an EMBL/GenBank/DDBJ whole genome shotgun (WGS) entry which is preliminary data.</text>
</comment>
<reference evidence="5 6" key="1">
    <citation type="submission" date="2018-08" db="EMBL/GenBank/DDBJ databases">
        <title>A genome reference for cultivated species of the human gut microbiota.</title>
        <authorList>
            <person name="Zou Y."/>
            <person name="Xue W."/>
            <person name="Luo G."/>
        </authorList>
    </citation>
    <scope>NUCLEOTIDE SEQUENCE [LARGE SCALE GENOMIC DNA]</scope>
    <source>
        <strain evidence="5 6">AF39-14AC</strain>
    </source>
</reference>
<sequence length="69" mass="7830">MKDNFVRPPILYKDKLECCGCTACYSICPKAAIIMKMDEEGFYYPIIIDNKCVACLKCINICPLKNKST</sequence>
<evidence type="ECO:0000313" key="6">
    <source>
        <dbReference type="Proteomes" id="UP000286181"/>
    </source>
</evidence>
<dbReference type="GO" id="GO:0051536">
    <property type="term" value="F:iron-sulfur cluster binding"/>
    <property type="evidence" value="ECO:0007669"/>
    <property type="project" value="UniProtKB-KW"/>
</dbReference>
<evidence type="ECO:0000259" key="4">
    <source>
        <dbReference type="PROSITE" id="PS51379"/>
    </source>
</evidence>
<dbReference type="InterPro" id="IPR017900">
    <property type="entry name" value="4Fe4S_Fe_S_CS"/>
</dbReference>
<dbReference type="PANTHER" id="PTHR43193">
    <property type="match status" value="1"/>
</dbReference>
<keyword evidence="3" id="KW-0411">Iron-sulfur</keyword>
<feature type="domain" description="4Fe-4S ferredoxin-type" evidence="4">
    <location>
        <begin position="7"/>
        <end position="38"/>
    </location>
</feature>
<dbReference type="RefSeq" id="WP_118372334.1">
    <property type="nucleotide sequence ID" value="NZ_QROF01000013.1"/>
</dbReference>
<name>A0A415I424_9FIRM</name>
<dbReference type="Gene3D" id="3.30.70.20">
    <property type="match status" value="1"/>
</dbReference>
<evidence type="ECO:0000313" key="5">
    <source>
        <dbReference type="EMBL" id="RHL02381.1"/>
    </source>
</evidence>
<dbReference type="Pfam" id="PF12838">
    <property type="entry name" value="Fer4_7"/>
    <property type="match status" value="1"/>
</dbReference>
<dbReference type="InterPro" id="IPR017896">
    <property type="entry name" value="4Fe4S_Fe-S-bd"/>
</dbReference>
<keyword evidence="2" id="KW-0408">Iron</keyword>
<proteinExistence type="predicted"/>
<dbReference type="InterPro" id="IPR052977">
    <property type="entry name" value="Polyferredoxin-like_ET"/>
</dbReference>
<dbReference type="GO" id="GO:0046872">
    <property type="term" value="F:metal ion binding"/>
    <property type="evidence" value="ECO:0007669"/>
    <property type="project" value="UniProtKB-KW"/>
</dbReference>
<keyword evidence="1" id="KW-0479">Metal-binding</keyword>
<gene>
    <name evidence="5" type="ORF">DW038_13225</name>
</gene>
<evidence type="ECO:0000256" key="3">
    <source>
        <dbReference type="ARBA" id="ARBA00023014"/>
    </source>
</evidence>
<evidence type="ECO:0000256" key="2">
    <source>
        <dbReference type="ARBA" id="ARBA00023004"/>
    </source>
</evidence>
<protein>
    <submittedName>
        <fullName evidence="5">4Fe-4S dicluster domain-containing protein</fullName>
    </submittedName>
</protein>
<feature type="domain" description="4Fe-4S ferredoxin-type" evidence="4">
    <location>
        <begin position="43"/>
        <end position="69"/>
    </location>
</feature>
<dbReference type="SUPFAM" id="SSF54862">
    <property type="entry name" value="4Fe-4S ferredoxins"/>
    <property type="match status" value="1"/>
</dbReference>
<dbReference type="Proteomes" id="UP000286181">
    <property type="component" value="Unassembled WGS sequence"/>
</dbReference>
<evidence type="ECO:0000256" key="1">
    <source>
        <dbReference type="ARBA" id="ARBA00022723"/>
    </source>
</evidence>
<accession>A0A415I424</accession>
<dbReference type="PROSITE" id="PS51379">
    <property type="entry name" value="4FE4S_FER_2"/>
    <property type="match status" value="2"/>
</dbReference>
<dbReference type="PANTHER" id="PTHR43193:SF2">
    <property type="entry name" value="POLYFERREDOXIN PROTEIN FWDF"/>
    <property type="match status" value="1"/>
</dbReference>
<dbReference type="AlphaFoldDB" id="A0A415I424"/>